<dbReference type="SMART" id="SM00146">
    <property type="entry name" value="PI3Kc"/>
    <property type="match status" value="1"/>
</dbReference>
<dbReference type="GO" id="GO:0043491">
    <property type="term" value="P:phosphatidylinositol 3-kinase/protein kinase B signal transduction"/>
    <property type="evidence" value="ECO:0007669"/>
    <property type="project" value="TreeGrafter"/>
</dbReference>
<dbReference type="InterPro" id="IPR015433">
    <property type="entry name" value="PI3/4_kinase"/>
</dbReference>
<evidence type="ECO:0000313" key="6">
    <source>
        <dbReference type="Proteomes" id="UP000785679"/>
    </source>
</evidence>
<comment type="caution">
    <text evidence="5">The sequence shown here is derived from an EMBL/GenBank/DDBJ whole genome shotgun (WGS) entry which is preliminary data.</text>
</comment>
<dbReference type="GO" id="GO:0005737">
    <property type="term" value="C:cytoplasm"/>
    <property type="evidence" value="ECO:0007669"/>
    <property type="project" value="TreeGrafter"/>
</dbReference>
<dbReference type="GO" id="GO:0005942">
    <property type="term" value="C:phosphatidylinositol 3-kinase complex"/>
    <property type="evidence" value="ECO:0007669"/>
    <property type="project" value="TreeGrafter"/>
</dbReference>
<gene>
    <name evidence="5" type="ORF">FGO68_gene11939</name>
    <name evidence="4" type="ORF">FGO68_gene14826</name>
</gene>
<sequence>MDKIWLANNLDLSMTPYKVLGTDCEQGYIEFVADCKTLAMIQYDQSVFHTFSDDTIEKFFERHLKGKYPQDWQKRLKKIRQTFINSTAGYCVASYILGLGDRHPDNIMINYEEGNFLHIDFGHFLGNVKKKFGVKRERDPFVFSKEVAYFVNGGPLTRNTANRKVDLEVKLTEEEHKRMSESMMMDDEFQPPGLSDSVTQGPVSYNSVNDDSEMLDDSLKSQHFRDFEEKCCQAYNILRKEGHQLINMFLIMLSAGMPELKKDDDIQFMVNRLDLGISEQEASNKFKKEIQKAMQTFSRRFDNFIHNLKARYGK</sequence>
<accession>A0A8J8NCF4</accession>
<dbReference type="InterPro" id="IPR011009">
    <property type="entry name" value="Kinase-like_dom_sf"/>
</dbReference>
<dbReference type="GO" id="GO:0035005">
    <property type="term" value="F:1-phosphatidylinositol-4-phosphate 3-kinase activity"/>
    <property type="evidence" value="ECO:0007669"/>
    <property type="project" value="TreeGrafter"/>
</dbReference>
<evidence type="ECO:0000256" key="1">
    <source>
        <dbReference type="ARBA" id="ARBA00022679"/>
    </source>
</evidence>
<keyword evidence="1" id="KW-0808">Transferase</keyword>
<dbReference type="GO" id="GO:0016303">
    <property type="term" value="F:1-phosphatidylinositol-3-kinase activity"/>
    <property type="evidence" value="ECO:0007669"/>
    <property type="project" value="TreeGrafter"/>
</dbReference>
<dbReference type="InterPro" id="IPR036940">
    <property type="entry name" value="PI3/4_kinase_cat_sf"/>
</dbReference>
<dbReference type="InterPro" id="IPR000403">
    <property type="entry name" value="PI3/4_kinase_cat_dom"/>
</dbReference>
<dbReference type="PANTHER" id="PTHR10048">
    <property type="entry name" value="PHOSPHATIDYLINOSITOL KINASE"/>
    <property type="match status" value="1"/>
</dbReference>
<dbReference type="PROSITE" id="PS50290">
    <property type="entry name" value="PI3_4_KINASE_3"/>
    <property type="match status" value="1"/>
</dbReference>
<proteinExistence type="predicted"/>
<dbReference type="GO" id="GO:0048015">
    <property type="term" value="P:phosphatidylinositol-mediated signaling"/>
    <property type="evidence" value="ECO:0007669"/>
    <property type="project" value="TreeGrafter"/>
</dbReference>
<dbReference type="InterPro" id="IPR018936">
    <property type="entry name" value="PI3/4_kinase_CS"/>
</dbReference>
<dbReference type="OrthoDB" id="67688at2759"/>
<organism evidence="5 6">
    <name type="scientific">Halteria grandinella</name>
    <dbReference type="NCBI Taxonomy" id="5974"/>
    <lineage>
        <taxon>Eukaryota</taxon>
        <taxon>Sar</taxon>
        <taxon>Alveolata</taxon>
        <taxon>Ciliophora</taxon>
        <taxon>Intramacronucleata</taxon>
        <taxon>Spirotrichea</taxon>
        <taxon>Stichotrichia</taxon>
        <taxon>Sporadotrichida</taxon>
        <taxon>Halteriidae</taxon>
        <taxon>Halteria</taxon>
    </lineage>
</organism>
<dbReference type="Pfam" id="PF00454">
    <property type="entry name" value="PI3_PI4_kinase"/>
    <property type="match status" value="1"/>
</dbReference>
<dbReference type="AlphaFoldDB" id="A0A8J8NCF4"/>
<dbReference type="GO" id="GO:0016477">
    <property type="term" value="P:cell migration"/>
    <property type="evidence" value="ECO:0007669"/>
    <property type="project" value="TreeGrafter"/>
</dbReference>
<keyword evidence="6" id="KW-1185">Reference proteome</keyword>
<protein>
    <recommendedName>
        <fullName evidence="3">PI3K/PI4K catalytic domain-containing protein</fullName>
    </recommendedName>
</protein>
<reference evidence="5" key="1">
    <citation type="submission" date="2019-06" db="EMBL/GenBank/DDBJ databases">
        <authorList>
            <person name="Zheng W."/>
        </authorList>
    </citation>
    <scope>NUCLEOTIDE SEQUENCE</scope>
    <source>
        <strain evidence="5">QDHG01</strain>
    </source>
</reference>
<dbReference type="PANTHER" id="PTHR10048:SF14">
    <property type="entry name" value="LD28067P"/>
    <property type="match status" value="1"/>
</dbReference>
<feature type="domain" description="PI3K/PI4K catalytic" evidence="3">
    <location>
        <begin position="1"/>
        <end position="298"/>
    </location>
</feature>
<evidence type="ECO:0000259" key="3">
    <source>
        <dbReference type="PROSITE" id="PS50290"/>
    </source>
</evidence>
<dbReference type="Gene3D" id="1.10.1070.11">
    <property type="entry name" value="Phosphatidylinositol 3-/4-kinase, catalytic domain"/>
    <property type="match status" value="1"/>
</dbReference>
<dbReference type="SUPFAM" id="SSF56112">
    <property type="entry name" value="Protein kinase-like (PK-like)"/>
    <property type="match status" value="2"/>
</dbReference>
<dbReference type="EMBL" id="RRYP01022489">
    <property type="protein sequence ID" value="TNV72412.1"/>
    <property type="molecule type" value="Genomic_DNA"/>
</dbReference>
<keyword evidence="2" id="KW-0418">Kinase</keyword>
<dbReference type="EMBL" id="RRYP01022487">
    <property type="protein sequence ID" value="TNV72413.1"/>
    <property type="molecule type" value="Genomic_DNA"/>
</dbReference>
<dbReference type="PROSITE" id="PS00916">
    <property type="entry name" value="PI3_4_KINASE_2"/>
    <property type="match status" value="1"/>
</dbReference>
<dbReference type="GO" id="GO:0005886">
    <property type="term" value="C:plasma membrane"/>
    <property type="evidence" value="ECO:0007669"/>
    <property type="project" value="TreeGrafter"/>
</dbReference>
<evidence type="ECO:0000313" key="5">
    <source>
        <dbReference type="EMBL" id="TNV72413.1"/>
    </source>
</evidence>
<evidence type="ECO:0000313" key="4">
    <source>
        <dbReference type="EMBL" id="TNV72412.1"/>
    </source>
</evidence>
<evidence type="ECO:0000256" key="2">
    <source>
        <dbReference type="ARBA" id="ARBA00022777"/>
    </source>
</evidence>
<name>A0A8J8NCF4_HALGN</name>
<dbReference type="Gene3D" id="3.30.1010.10">
    <property type="entry name" value="Phosphatidylinositol 3-kinase Catalytic Subunit, Chain A, domain 4"/>
    <property type="match status" value="1"/>
</dbReference>
<dbReference type="Proteomes" id="UP000785679">
    <property type="component" value="Unassembled WGS sequence"/>
</dbReference>